<comment type="caution">
    <text evidence="14">The sequence shown here is derived from an EMBL/GenBank/DDBJ whole genome shotgun (WGS) entry which is preliminary data.</text>
</comment>
<dbReference type="Gene3D" id="6.10.340.10">
    <property type="match status" value="1"/>
</dbReference>
<dbReference type="Gene3D" id="1.10.287.130">
    <property type="match status" value="1"/>
</dbReference>
<dbReference type="SMART" id="SM00388">
    <property type="entry name" value="HisKA"/>
    <property type="match status" value="1"/>
</dbReference>
<evidence type="ECO:0000256" key="4">
    <source>
        <dbReference type="ARBA" id="ARBA00022553"/>
    </source>
</evidence>
<evidence type="ECO:0000256" key="3">
    <source>
        <dbReference type="ARBA" id="ARBA00012438"/>
    </source>
</evidence>
<evidence type="ECO:0000256" key="5">
    <source>
        <dbReference type="ARBA" id="ARBA00022679"/>
    </source>
</evidence>
<feature type="transmembrane region" description="Helical" evidence="11">
    <location>
        <begin position="71"/>
        <end position="93"/>
    </location>
</feature>
<keyword evidence="8 11" id="KW-1133">Transmembrane helix</keyword>
<keyword evidence="10 11" id="KW-0472">Membrane</keyword>
<comment type="catalytic activity">
    <reaction evidence="1">
        <text>ATP + protein L-histidine = ADP + protein N-phospho-L-histidine.</text>
        <dbReference type="EC" id="2.7.13.3"/>
    </reaction>
</comment>
<dbReference type="CDD" id="cd06225">
    <property type="entry name" value="HAMP"/>
    <property type="match status" value="1"/>
</dbReference>
<keyword evidence="4" id="KW-0597">Phosphoprotein</keyword>
<dbReference type="SUPFAM" id="SSF158472">
    <property type="entry name" value="HAMP domain-like"/>
    <property type="match status" value="1"/>
</dbReference>
<dbReference type="PROSITE" id="PS50885">
    <property type="entry name" value="HAMP"/>
    <property type="match status" value="1"/>
</dbReference>
<dbReference type="Pfam" id="PF00672">
    <property type="entry name" value="HAMP"/>
    <property type="match status" value="1"/>
</dbReference>
<dbReference type="PANTHER" id="PTHR45436:SF5">
    <property type="entry name" value="SENSOR HISTIDINE KINASE TRCS"/>
    <property type="match status" value="1"/>
</dbReference>
<evidence type="ECO:0000313" key="14">
    <source>
        <dbReference type="EMBL" id="GAA3535017.1"/>
    </source>
</evidence>
<gene>
    <name evidence="14" type="ORF">GCM10022222_18270</name>
</gene>
<reference evidence="15" key="1">
    <citation type="journal article" date="2019" name="Int. J. Syst. Evol. Microbiol.">
        <title>The Global Catalogue of Microorganisms (GCM) 10K type strain sequencing project: providing services to taxonomists for standard genome sequencing and annotation.</title>
        <authorList>
            <consortium name="The Broad Institute Genomics Platform"/>
            <consortium name="The Broad Institute Genome Sequencing Center for Infectious Disease"/>
            <person name="Wu L."/>
            <person name="Ma J."/>
        </authorList>
    </citation>
    <scope>NUCLEOTIDE SEQUENCE [LARGE SCALE GENOMIC DNA]</scope>
    <source>
        <strain evidence="15">JCM 16898</strain>
    </source>
</reference>
<dbReference type="EC" id="2.7.13.3" evidence="3"/>
<dbReference type="InterPro" id="IPR003594">
    <property type="entry name" value="HATPase_dom"/>
</dbReference>
<evidence type="ECO:0000313" key="15">
    <source>
        <dbReference type="Proteomes" id="UP001500689"/>
    </source>
</evidence>
<dbReference type="RefSeq" id="WP_344857492.1">
    <property type="nucleotide sequence ID" value="NZ_BAAAZN010000003.1"/>
</dbReference>
<dbReference type="Gene3D" id="3.30.565.10">
    <property type="entry name" value="Histidine kinase-like ATPase, C-terminal domain"/>
    <property type="match status" value="1"/>
</dbReference>
<dbReference type="InterPro" id="IPR003660">
    <property type="entry name" value="HAMP_dom"/>
</dbReference>
<accession>A0ABP6VJM2</accession>
<evidence type="ECO:0000259" key="12">
    <source>
        <dbReference type="PROSITE" id="PS50109"/>
    </source>
</evidence>
<dbReference type="InterPro" id="IPR005467">
    <property type="entry name" value="His_kinase_dom"/>
</dbReference>
<name>A0ABP6VJM2_9PSEU</name>
<feature type="domain" description="HAMP" evidence="13">
    <location>
        <begin position="94"/>
        <end position="147"/>
    </location>
</feature>
<dbReference type="InterPro" id="IPR050428">
    <property type="entry name" value="TCS_sensor_his_kinase"/>
</dbReference>
<dbReference type="SUPFAM" id="SSF47384">
    <property type="entry name" value="Homodimeric domain of signal transducing histidine kinase"/>
    <property type="match status" value="1"/>
</dbReference>
<keyword evidence="6 11" id="KW-0812">Transmembrane</keyword>
<dbReference type="EMBL" id="BAAAZN010000003">
    <property type="protein sequence ID" value="GAA3535017.1"/>
    <property type="molecule type" value="Genomic_DNA"/>
</dbReference>
<keyword evidence="14" id="KW-0547">Nucleotide-binding</keyword>
<dbReference type="Pfam" id="PF00512">
    <property type="entry name" value="HisKA"/>
    <property type="match status" value="1"/>
</dbReference>
<dbReference type="SMART" id="SM00387">
    <property type="entry name" value="HATPase_c"/>
    <property type="match status" value="1"/>
</dbReference>
<evidence type="ECO:0000256" key="9">
    <source>
        <dbReference type="ARBA" id="ARBA00023012"/>
    </source>
</evidence>
<keyword evidence="14" id="KW-0067">ATP-binding</keyword>
<feature type="transmembrane region" description="Helical" evidence="11">
    <location>
        <begin position="12"/>
        <end position="32"/>
    </location>
</feature>
<evidence type="ECO:0000256" key="10">
    <source>
        <dbReference type="ARBA" id="ARBA00023136"/>
    </source>
</evidence>
<dbReference type="InterPro" id="IPR036097">
    <property type="entry name" value="HisK_dim/P_sf"/>
</dbReference>
<protein>
    <recommendedName>
        <fullName evidence="3">histidine kinase</fullName>
        <ecNumber evidence="3">2.7.13.3</ecNumber>
    </recommendedName>
</protein>
<dbReference type="CDD" id="cd00082">
    <property type="entry name" value="HisKA"/>
    <property type="match status" value="1"/>
</dbReference>
<dbReference type="InterPro" id="IPR004358">
    <property type="entry name" value="Sig_transdc_His_kin-like_C"/>
</dbReference>
<dbReference type="PRINTS" id="PR00344">
    <property type="entry name" value="BCTRLSENSOR"/>
</dbReference>
<evidence type="ECO:0000256" key="6">
    <source>
        <dbReference type="ARBA" id="ARBA00022692"/>
    </source>
</evidence>
<evidence type="ECO:0000256" key="7">
    <source>
        <dbReference type="ARBA" id="ARBA00022777"/>
    </source>
</evidence>
<keyword evidence="5" id="KW-0808">Transferase</keyword>
<dbReference type="SUPFAM" id="SSF55874">
    <property type="entry name" value="ATPase domain of HSP90 chaperone/DNA topoisomerase II/histidine kinase"/>
    <property type="match status" value="1"/>
</dbReference>
<feature type="domain" description="Histidine kinase" evidence="12">
    <location>
        <begin position="155"/>
        <end position="364"/>
    </location>
</feature>
<dbReference type="InterPro" id="IPR036890">
    <property type="entry name" value="HATPase_C_sf"/>
</dbReference>
<dbReference type="Pfam" id="PF02518">
    <property type="entry name" value="HATPase_c"/>
    <property type="match status" value="1"/>
</dbReference>
<dbReference type="PROSITE" id="PS50109">
    <property type="entry name" value="HIS_KIN"/>
    <property type="match status" value="1"/>
</dbReference>
<evidence type="ECO:0000259" key="13">
    <source>
        <dbReference type="PROSITE" id="PS50885"/>
    </source>
</evidence>
<organism evidence="14 15">
    <name type="scientific">Amycolatopsis ultiminotia</name>
    <dbReference type="NCBI Taxonomy" id="543629"/>
    <lineage>
        <taxon>Bacteria</taxon>
        <taxon>Bacillati</taxon>
        <taxon>Actinomycetota</taxon>
        <taxon>Actinomycetes</taxon>
        <taxon>Pseudonocardiales</taxon>
        <taxon>Pseudonocardiaceae</taxon>
        <taxon>Amycolatopsis</taxon>
    </lineage>
</organism>
<evidence type="ECO:0000256" key="8">
    <source>
        <dbReference type="ARBA" id="ARBA00022989"/>
    </source>
</evidence>
<evidence type="ECO:0000256" key="2">
    <source>
        <dbReference type="ARBA" id="ARBA00004236"/>
    </source>
</evidence>
<evidence type="ECO:0000256" key="11">
    <source>
        <dbReference type="SAM" id="Phobius"/>
    </source>
</evidence>
<dbReference type="PANTHER" id="PTHR45436">
    <property type="entry name" value="SENSOR HISTIDINE KINASE YKOH"/>
    <property type="match status" value="1"/>
</dbReference>
<proteinExistence type="predicted"/>
<dbReference type="GO" id="GO:0005524">
    <property type="term" value="F:ATP binding"/>
    <property type="evidence" value="ECO:0007669"/>
    <property type="project" value="UniProtKB-KW"/>
</dbReference>
<keyword evidence="15" id="KW-1185">Reference proteome</keyword>
<keyword evidence="9" id="KW-0902">Two-component regulatory system</keyword>
<dbReference type="SMART" id="SM00304">
    <property type="entry name" value="HAMP"/>
    <property type="match status" value="1"/>
</dbReference>
<comment type="subcellular location">
    <subcellularLocation>
        <location evidence="2">Cell membrane</location>
    </subcellularLocation>
</comment>
<dbReference type="InterPro" id="IPR003661">
    <property type="entry name" value="HisK_dim/P_dom"/>
</dbReference>
<dbReference type="Proteomes" id="UP001500689">
    <property type="component" value="Unassembled WGS sequence"/>
</dbReference>
<keyword evidence="7" id="KW-0418">Kinase</keyword>
<dbReference type="PROSITE" id="PS51257">
    <property type="entry name" value="PROKAR_LIPOPROTEIN"/>
    <property type="match status" value="1"/>
</dbReference>
<sequence>MLSRLGIRAKLTLLHTAVIFVAGCAVVTVIYFQNQVVIMPVEVSRDFSRHAEPTSNEGVAVWRNDTLSTLLTQWIVAFAVMTVLTGLLTWWVTGRVLNPVRQMTAQARRISSDNLHERIGVHGPRDEINELGDTFDELLTRLDNAFHTQGRFIANASHELRTPLAVARTTIQIGLAGADPKRVQQVREDLLRNNDRCIALINGMLTLAHCEQGLRERDAVELDAVVRQAVDEYPAGGADGGPRITLAASDRCTVSGDSLLLGQLTRNLVENAIRYNVPGGQVLVEVYPNGLLRVSNTGPVVEQSEVAALFEPFRRGVERTAAPSGAGLGLSIVHAIVTAHNGTLEARAREGGGLVIEIGVPVVHESLALAAV</sequence>
<evidence type="ECO:0000256" key="1">
    <source>
        <dbReference type="ARBA" id="ARBA00000085"/>
    </source>
</evidence>